<dbReference type="Gene3D" id="1.25.40.20">
    <property type="entry name" value="Ankyrin repeat-containing domain"/>
    <property type="match status" value="3"/>
</dbReference>
<evidence type="ECO:0000256" key="3">
    <source>
        <dbReference type="PROSITE-ProRule" id="PRU00023"/>
    </source>
</evidence>
<evidence type="ECO:0000313" key="6">
    <source>
        <dbReference type="Proteomes" id="UP000479190"/>
    </source>
</evidence>
<dbReference type="InterPro" id="IPR002110">
    <property type="entry name" value="Ankyrin_rpt"/>
</dbReference>
<evidence type="ECO:0000256" key="1">
    <source>
        <dbReference type="ARBA" id="ARBA00022737"/>
    </source>
</evidence>
<dbReference type="PROSITE" id="PS50088">
    <property type="entry name" value="ANK_REPEAT"/>
    <property type="match status" value="5"/>
</dbReference>
<name>A0A6H5IAT3_9HYME</name>
<evidence type="ECO:0000313" key="5">
    <source>
        <dbReference type="EMBL" id="CAB0035097.1"/>
    </source>
</evidence>
<feature type="repeat" description="ANK" evidence="3">
    <location>
        <begin position="489"/>
        <end position="520"/>
    </location>
</feature>
<dbReference type="Proteomes" id="UP000479190">
    <property type="component" value="Unassembled WGS sequence"/>
</dbReference>
<dbReference type="AlphaFoldDB" id="A0A6H5IAT3"/>
<keyword evidence="6" id="KW-1185">Reference proteome</keyword>
<dbReference type="Pfam" id="PF12796">
    <property type="entry name" value="Ank_2"/>
    <property type="match status" value="2"/>
</dbReference>
<keyword evidence="2 3" id="KW-0040">ANK repeat</keyword>
<dbReference type="PANTHER" id="PTHR24198:SF165">
    <property type="entry name" value="ANKYRIN REPEAT-CONTAINING PROTEIN-RELATED"/>
    <property type="match status" value="1"/>
</dbReference>
<feature type="repeat" description="ANK" evidence="3">
    <location>
        <begin position="416"/>
        <end position="449"/>
    </location>
</feature>
<sequence>MRARSCSLFRERCANSTSLCLPAPRVVRDDVQRTGASWARGTRYTLYAARTRSVAMAACSAVPNVATTNNVNDCANRNNKQQLMDLNGKSNNGGAPSPSQAKAWQQRLLGKQLCRCAKPGLKSPTLELVVNQCEVLGLYFSFVDPAASCDDFTRHLAQLYEALNNGGAGNNKKKLEVVHVLLWSGAAAQEVLDVEASFREHVSDLPWLAVACDDYERKRSSRVYYEKKHRLQPSIAPRMADINDFSKFEGWKSLRAKTNWQIEQERYDLLEKLYPSIEDCRNLPLSNLREIFSPAEIECLLADSLNHWAGGDPAEEEKAERFIGFVAKTGYKHEPEIDEAGEPQLNRTTPLHRVARRQQCPNDRRIVLELSKIYDSNYVDDAGFSHFHVACMHGCQDLVEKFLKLGQDPNCVDPVTGDSPLHLAVASNDNEQLIEALLKNGAEANSTNERTGATPLHAICARAYGDAQLFFDVADRLGLSVLINARNKSGDTPLHLALKLRNRVVCSLLRRGADPSLADADGSTALHIICGEGRGHHRDVEAIFSLYEMIFRRRLDLDARDKLGDSPLHLALRRNDVEGDRVAHVLLLRGANPNLADETGLTPLHLALERKDKDLCVAMLRKGGDPNLEDEEGETALRVICSSRSRDGELAEVLLGDRRQLVRNIDARDSRGRTLLRLVAANFMPLTLATILDHGADLSDFVFPTESCFGEGVAVPGQFMESRPMKKLRLAAGAMLVVESLESRGYELYLDDALTIMRFFAEHQMLEDPSNGRKPWRDAEDFAIKARRVLVWKNGHENGTFGDLIPLTARELATKLALVRSDGDFLRPENMFVPTACHVHENAYILELCERVSRKFFREWALEAFMGLIHHRLPTHCCEMIFEGLTNRDLYNICLASPSQSSDEQASCTIRVGSCAFSLSPLYARHGESAARGGTRRADPRAAGQRHGPGDHAGRRRARLGRPTGGGLPLAAGPSQTGPRGRPSAAVRRTRQQRADTARGATALLQGRLLQCPLG</sequence>
<dbReference type="EMBL" id="CADCXV010000770">
    <property type="protein sequence ID" value="CAB0035097.1"/>
    <property type="molecule type" value="Genomic_DNA"/>
</dbReference>
<feature type="repeat" description="ANK" evidence="3">
    <location>
        <begin position="382"/>
        <end position="414"/>
    </location>
</feature>
<accession>A0A6H5IAT3</accession>
<dbReference type="PANTHER" id="PTHR24198">
    <property type="entry name" value="ANKYRIN REPEAT AND PROTEIN KINASE DOMAIN-CONTAINING PROTEIN"/>
    <property type="match status" value="1"/>
</dbReference>
<dbReference type="OrthoDB" id="9440957at2759"/>
<feature type="repeat" description="ANK" evidence="3">
    <location>
        <begin position="599"/>
        <end position="631"/>
    </location>
</feature>
<evidence type="ECO:0000256" key="4">
    <source>
        <dbReference type="SAM" id="MobiDB-lite"/>
    </source>
</evidence>
<dbReference type="SMART" id="SM00248">
    <property type="entry name" value="ANK"/>
    <property type="match status" value="6"/>
</dbReference>
<dbReference type="PROSITE" id="PS50297">
    <property type="entry name" value="ANK_REP_REGION"/>
    <property type="match status" value="3"/>
</dbReference>
<dbReference type="SUPFAM" id="SSF48403">
    <property type="entry name" value="Ankyrin repeat"/>
    <property type="match status" value="1"/>
</dbReference>
<feature type="repeat" description="ANK" evidence="3">
    <location>
        <begin position="563"/>
        <end position="598"/>
    </location>
</feature>
<organism evidence="5 6">
    <name type="scientific">Trichogramma brassicae</name>
    <dbReference type="NCBI Taxonomy" id="86971"/>
    <lineage>
        <taxon>Eukaryota</taxon>
        <taxon>Metazoa</taxon>
        <taxon>Ecdysozoa</taxon>
        <taxon>Arthropoda</taxon>
        <taxon>Hexapoda</taxon>
        <taxon>Insecta</taxon>
        <taxon>Pterygota</taxon>
        <taxon>Neoptera</taxon>
        <taxon>Endopterygota</taxon>
        <taxon>Hymenoptera</taxon>
        <taxon>Apocrita</taxon>
        <taxon>Proctotrupomorpha</taxon>
        <taxon>Chalcidoidea</taxon>
        <taxon>Trichogrammatidae</taxon>
        <taxon>Trichogramma</taxon>
    </lineage>
</organism>
<reference evidence="5 6" key="1">
    <citation type="submission" date="2020-02" db="EMBL/GenBank/DDBJ databases">
        <authorList>
            <person name="Ferguson B K."/>
        </authorList>
    </citation>
    <scope>NUCLEOTIDE SEQUENCE [LARGE SCALE GENOMIC DNA]</scope>
</reference>
<protein>
    <submittedName>
        <fullName evidence="5">Uncharacterized protein</fullName>
    </submittedName>
</protein>
<dbReference type="InterPro" id="IPR036770">
    <property type="entry name" value="Ankyrin_rpt-contain_sf"/>
</dbReference>
<proteinExistence type="predicted"/>
<feature type="region of interest" description="Disordered" evidence="4">
    <location>
        <begin position="928"/>
        <end position="998"/>
    </location>
</feature>
<keyword evidence="1" id="KW-0677">Repeat</keyword>
<evidence type="ECO:0000256" key="2">
    <source>
        <dbReference type="ARBA" id="ARBA00023043"/>
    </source>
</evidence>
<gene>
    <name evidence="5" type="ORF">TBRA_LOCUS6995</name>
</gene>